<dbReference type="Proteomes" id="UP000253729">
    <property type="component" value="Unassembled WGS sequence"/>
</dbReference>
<feature type="non-terminal residue" evidence="1">
    <location>
        <position position="1"/>
    </location>
</feature>
<reference evidence="1 2" key="1">
    <citation type="submission" date="2018-07" db="EMBL/GenBank/DDBJ databases">
        <title>The genomes of Aspergillus section Nigri reveals drivers in fungal speciation.</title>
        <authorList>
            <consortium name="DOE Joint Genome Institute"/>
            <person name="Vesth T.C."/>
            <person name="Nybo J."/>
            <person name="Theobald S."/>
            <person name="Brandl J."/>
            <person name="Frisvad J.C."/>
            <person name="Nielsen K.F."/>
            <person name="Lyhne E.K."/>
            <person name="Kogle M.E."/>
            <person name="Kuo A."/>
            <person name="Riley R."/>
            <person name="Clum A."/>
            <person name="Nolan M."/>
            <person name="Lipzen A."/>
            <person name="Salamov A."/>
            <person name="Henrissat B."/>
            <person name="Wiebenga A."/>
            <person name="De vries R.P."/>
            <person name="Grigoriev I.V."/>
            <person name="Mortensen U.H."/>
            <person name="Andersen M.R."/>
            <person name="Baker S.E."/>
        </authorList>
    </citation>
    <scope>NUCLEOTIDE SEQUENCE [LARGE SCALE GENOMIC DNA]</scope>
    <source>
        <strain evidence="1 2">CBS 139.54b</strain>
    </source>
</reference>
<sequence length="85" mass="9874">FFFSLFLVLVFCVLTFFVLCTTLSCCISPLWLLILPFTIPNYSCIPNFPSFIYYPSNCHHACLPQEHQEQAQGYLQEEEDCRGEP</sequence>
<keyword evidence="2" id="KW-1185">Reference proteome</keyword>
<organism evidence="1 2">
    <name type="scientific">Aspergillus welwitschiae</name>
    <dbReference type="NCBI Taxonomy" id="1341132"/>
    <lineage>
        <taxon>Eukaryota</taxon>
        <taxon>Fungi</taxon>
        <taxon>Dikarya</taxon>
        <taxon>Ascomycota</taxon>
        <taxon>Pezizomycotina</taxon>
        <taxon>Eurotiomycetes</taxon>
        <taxon>Eurotiomycetidae</taxon>
        <taxon>Eurotiales</taxon>
        <taxon>Aspergillaceae</taxon>
        <taxon>Aspergillus</taxon>
        <taxon>Aspergillus subgen. Circumdati</taxon>
    </lineage>
</organism>
<evidence type="ECO:0000313" key="1">
    <source>
        <dbReference type="EMBL" id="RDH36270.1"/>
    </source>
</evidence>
<proteinExistence type="predicted"/>
<name>A0A3F3QAM8_9EURO</name>
<dbReference type="RefSeq" id="XP_026629292.1">
    <property type="nucleotide sequence ID" value="XM_026765313.1"/>
</dbReference>
<dbReference type="GeneID" id="38133669"/>
<accession>A0A3F3QAM8</accession>
<evidence type="ECO:0000313" key="2">
    <source>
        <dbReference type="Proteomes" id="UP000253729"/>
    </source>
</evidence>
<gene>
    <name evidence="1" type="ORF">BDQ94DRAFT_138822</name>
</gene>
<dbReference type="EMBL" id="KZ852038">
    <property type="protein sequence ID" value="RDH36270.1"/>
    <property type="molecule type" value="Genomic_DNA"/>
</dbReference>
<protein>
    <submittedName>
        <fullName evidence="1">Uncharacterized protein</fullName>
    </submittedName>
</protein>
<dbReference type="AlphaFoldDB" id="A0A3F3QAM8"/>